<name>A0A2N5THT3_9BASI</name>
<feature type="compositionally biased region" description="Basic residues" evidence="1">
    <location>
        <begin position="1"/>
        <end position="12"/>
    </location>
</feature>
<feature type="region of interest" description="Disordered" evidence="1">
    <location>
        <begin position="82"/>
        <end position="102"/>
    </location>
</feature>
<feature type="non-terminal residue" evidence="2">
    <location>
        <position position="224"/>
    </location>
</feature>
<reference evidence="2 3" key="1">
    <citation type="submission" date="2017-11" db="EMBL/GenBank/DDBJ databases">
        <title>De novo assembly and phasing of dikaryotic genomes from two isolates of Puccinia coronata f. sp. avenae, the causal agent of oat crown rust.</title>
        <authorList>
            <person name="Miller M.E."/>
            <person name="Zhang Y."/>
            <person name="Omidvar V."/>
            <person name="Sperschneider J."/>
            <person name="Schwessinger B."/>
            <person name="Raley C."/>
            <person name="Palmer J.M."/>
            <person name="Garnica D."/>
            <person name="Upadhyaya N."/>
            <person name="Rathjen J."/>
            <person name="Taylor J.M."/>
            <person name="Park R.F."/>
            <person name="Dodds P.N."/>
            <person name="Hirsch C.D."/>
            <person name="Kianian S.F."/>
            <person name="Figueroa M."/>
        </authorList>
    </citation>
    <scope>NUCLEOTIDE SEQUENCE [LARGE SCALE GENOMIC DNA]</scope>
    <source>
        <strain evidence="2">12SD80</strain>
    </source>
</reference>
<dbReference type="AlphaFoldDB" id="A0A2N5THT3"/>
<gene>
    <name evidence="2" type="ORF">PCASD_25549</name>
</gene>
<accession>A0A2N5THT3</accession>
<comment type="caution">
    <text evidence="2">The sequence shown here is derived from an EMBL/GenBank/DDBJ whole genome shotgun (WGS) entry which is preliminary data.</text>
</comment>
<evidence type="ECO:0000313" key="3">
    <source>
        <dbReference type="Proteomes" id="UP000235392"/>
    </source>
</evidence>
<dbReference type="EMBL" id="PGCI01000573">
    <property type="protein sequence ID" value="PLW25066.1"/>
    <property type="molecule type" value="Genomic_DNA"/>
</dbReference>
<evidence type="ECO:0000256" key="1">
    <source>
        <dbReference type="SAM" id="MobiDB-lite"/>
    </source>
</evidence>
<protein>
    <submittedName>
        <fullName evidence="2">Uncharacterized protein</fullName>
    </submittedName>
</protein>
<sequence length="224" mass="25047">MKWIHHRAKRPFVRPAQGASTSNPRQSTVGNIAHGGPTSVLPTDGTQREKQNGQWLDPSTFWYSPVVNQRWRFGAYPDPTAGRPLVNHRSPDGGPTKQSGPPLEICRNIVATVPTVEPGSFQRSCDPTVKPPLRRWEGGVENPHQLTNLNQSKNVARWCMGREQEETDRPLVVKRLFGQESAGGFLIFKGASKAQVKTKQPARFMSENGMLVEEREIDNDTKED</sequence>
<evidence type="ECO:0000313" key="2">
    <source>
        <dbReference type="EMBL" id="PLW25066.1"/>
    </source>
</evidence>
<feature type="region of interest" description="Disordered" evidence="1">
    <location>
        <begin position="1"/>
        <end position="56"/>
    </location>
</feature>
<dbReference type="Proteomes" id="UP000235392">
    <property type="component" value="Unassembled WGS sequence"/>
</dbReference>
<proteinExistence type="predicted"/>
<feature type="compositionally biased region" description="Polar residues" evidence="1">
    <location>
        <begin position="18"/>
        <end position="30"/>
    </location>
</feature>
<organism evidence="2 3">
    <name type="scientific">Puccinia coronata f. sp. avenae</name>
    <dbReference type="NCBI Taxonomy" id="200324"/>
    <lineage>
        <taxon>Eukaryota</taxon>
        <taxon>Fungi</taxon>
        <taxon>Dikarya</taxon>
        <taxon>Basidiomycota</taxon>
        <taxon>Pucciniomycotina</taxon>
        <taxon>Pucciniomycetes</taxon>
        <taxon>Pucciniales</taxon>
        <taxon>Pucciniaceae</taxon>
        <taxon>Puccinia</taxon>
    </lineage>
</organism>